<proteinExistence type="predicted"/>
<dbReference type="AlphaFoldDB" id="A0A9W8GNN6"/>
<feature type="region of interest" description="Disordered" evidence="1">
    <location>
        <begin position="482"/>
        <end position="523"/>
    </location>
</feature>
<dbReference type="OrthoDB" id="5584209at2759"/>
<accession>A0A9W8GNN6</accession>
<keyword evidence="3" id="KW-1185">Reference proteome</keyword>
<feature type="non-terminal residue" evidence="2">
    <location>
        <position position="1"/>
    </location>
</feature>
<sequence>MQTRSNRTTITESNAVANEQTSDEDDDAAEPLASRRLDDIRREVCAIKTTWADLHQLYPPRQSGFAPLAEVDDDLEIDDALSQAATMAAYGVELLRIALGNPKVNRRLTRQAYRLFATLCATLVGTGDRHRTASKAAEEEFRAVGRVRNMDAVTPKLAGHSERGKLTEGSRTNKRKGPDYLDSSESDSDSSSSSLWPEHRQHGRRKKRIIRRRSKPHPQSTVPVASVSDLHCADHRPLTDDTSAANAAAEESELVVSYGRINQLRRQVVIRNALLRQGLSESEVIAYFDQWAEGTNRTYDSEWGGWLLPNHAIERIVDHVTGSSRVLFDGVKPNSNEYRTMLRPLLSVCHGFRAIALARYCGFCKLELASSHTFKKLRSRASKLASVYAARNIHYSSSDPHEFGYRLLNDLGHPTHHLAKELIIELDEGGIYSGEALRMLTHAPYEGCAFPQARKLTFSIFMDITDEDYDHHVRDLSYKRRMRSETSPSNGMYDSYASDEDDDAIRPNVDKTTDPSVLEANIS</sequence>
<evidence type="ECO:0000256" key="1">
    <source>
        <dbReference type="SAM" id="MobiDB-lite"/>
    </source>
</evidence>
<dbReference type="EMBL" id="JANBUH010001192">
    <property type="protein sequence ID" value="KAJ2748140.1"/>
    <property type="molecule type" value="Genomic_DNA"/>
</dbReference>
<dbReference type="Proteomes" id="UP001140011">
    <property type="component" value="Unassembled WGS sequence"/>
</dbReference>
<name>A0A9W8GNN6_9FUNG</name>
<feature type="region of interest" description="Disordered" evidence="1">
    <location>
        <begin position="1"/>
        <end position="31"/>
    </location>
</feature>
<organism evidence="2 3">
    <name type="scientific">Coemansia pectinata</name>
    <dbReference type="NCBI Taxonomy" id="1052879"/>
    <lineage>
        <taxon>Eukaryota</taxon>
        <taxon>Fungi</taxon>
        <taxon>Fungi incertae sedis</taxon>
        <taxon>Zoopagomycota</taxon>
        <taxon>Kickxellomycotina</taxon>
        <taxon>Kickxellomycetes</taxon>
        <taxon>Kickxellales</taxon>
        <taxon>Kickxellaceae</taxon>
        <taxon>Coemansia</taxon>
    </lineage>
</organism>
<feature type="compositionally biased region" description="Polar residues" evidence="1">
    <location>
        <begin position="1"/>
        <end position="20"/>
    </location>
</feature>
<comment type="caution">
    <text evidence="2">The sequence shown here is derived from an EMBL/GenBank/DDBJ whole genome shotgun (WGS) entry which is preliminary data.</text>
</comment>
<feature type="region of interest" description="Disordered" evidence="1">
    <location>
        <begin position="152"/>
        <end position="244"/>
    </location>
</feature>
<protein>
    <submittedName>
        <fullName evidence="2">Uncharacterized protein</fullName>
    </submittedName>
</protein>
<gene>
    <name evidence="2" type="ORF">GGI19_006242</name>
</gene>
<feature type="compositionally biased region" description="Basic and acidic residues" evidence="1">
    <location>
        <begin position="504"/>
        <end position="513"/>
    </location>
</feature>
<reference evidence="2" key="1">
    <citation type="submission" date="2022-07" db="EMBL/GenBank/DDBJ databases">
        <title>Phylogenomic reconstructions and comparative analyses of Kickxellomycotina fungi.</title>
        <authorList>
            <person name="Reynolds N.K."/>
            <person name="Stajich J.E."/>
            <person name="Barry K."/>
            <person name="Grigoriev I.V."/>
            <person name="Crous P."/>
            <person name="Smith M.E."/>
        </authorList>
    </citation>
    <scope>NUCLEOTIDE SEQUENCE</scope>
    <source>
        <strain evidence="2">BCRC 34297</strain>
    </source>
</reference>
<evidence type="ECO:0000313" key="3">
    <source>
        <dbReference type="Proteomes" id="UP001140011"/>
    </source>
</evidence>
<feature type="compositionally biased region" description="Basic residues" evidence="1">
    <location>
        <begin position="201"/>
        <end position="216"/>
    </location>
</feature>
<evidence type="ECO:0000313" key="2">
    <source>
        <dbReference type="EMBL" id="KAJ2748140.1"/>
    </source>
</evidence>
<feature type="compositionally biased region" description="Basic and acidic residues" evidence="1">
    <location>
        <begin position="159"/>
        <end position="168"/>
    </location>
</feature>